<sequence>MVLDIFLLTLGIYYLLTKIIVFYSNFKEFEGNFLGENGYIRIIRGVIECGIDDECFLTIV</sequence>
<dbReference type="EMBL" id="CAXDID020000024">
    <property type="protein sequence ID" value="CAL5990086.1"/>
    <property type="molecule type" value="Genomic_DNA"/>
</dbReference>
<evidence type="ECO:0000313" key="4">
    <source>
        <dbReference type="Proteomes" id="UP001642409"/>
    </source>
</evidence>
<proteinExistence type="predicted"/>
<organism evidence="2">
    <name type="scientific">Hexamita inflata</name>
    <dbReference type="NCBI Taxonomy" id="28002"/>
    <lineage>
        <taxon>Eukaryota</taxon>
        <taxon>Metamonada</taxon>
        <taxon>Diplomonadida</taxon>
        <taxon>Hexamitidae</taxon>
        <taxon>Hexamitinae</taxon>
        <taxon>Hexamita</taxon>
    </lineage>
</organism>
<evidence type="ECO:0000313" key="3">
    <source>
        <dbReference type="EMBL" id="CAL5990086.1"/>
    </source>
</evidence>
<comment type="caution">
    <text evidence="2">The sequence shown here is derived from an EMBL/GenBank/DDBJ whole genome shotgun (WGS) entry which is preliminary data.</text>
</comment>
<evidence type="ECO:0000313" key="2">
    <source>
        <dbReference type="EMBL" id="CAI9922416.1"/>
    </source>
</evidence>
<reference evidence="3 4" key="2">
    <citation type="submission" date="2024-07" db="EMBL/GenBank/DDBJ databases">
        <authorList>
            <person name="Akdeniz Z."/>
        </authorList>
    </citation>
    <scope>NUCLEOTIDE SEQUENCE [LARGE SCALE GENOMIC DNA]</scope>
</reference>
<keyword evidence="4" id="KW-1185">Reference proteome</keyword>
<dbReference type="AlphaFoldDB" id="A0AA86NP37"/>
<name>A0AA86NP37_9EUKA</name>
<keyword evidence="1" id="KW-1133">Transmembrane helix</keyword>
<dbReference type="Proteomes" id="UP001642409">
    <property type="component" value="Unassembled WGS sequence"/>
</dbReference>
<evidence type="ECO:0000256" key="1">
    <source>
        <dbReference type="SAM" id="Phobius"/>
    </source>
</evidence>
<keyword evidence="1" id="KW-0472">Membrane</keyword>
<dbReference type="InterPro" id="IPR038765">
    <property type="entry name" value="Papain-like_cys_pep_sf"/>
</dbReference>
<reference evidence="2" key="1">
    <citation type="submission" date="2023-06" db="EMBL/GenBank/DDBJ databases">
        <authorList>
            <person name="Kurt Z."/>
        </authorList>
    </citation>
    <scope>NUCLEOTIDE SEQUENCE</scope>
</reference>
<dbReference type="SUPFAM" id="SSF54001">
    <property type="entry name" value="Cysteine proteinases"/>
    <property type="match status" value="1"/>
</dbReference>
<keyword evidence="1" id="KW-0812">Transmembrane</keyword>
<feature type="transmembrane region" description="Helical" evidence="1">
    <location>
        <begin position="6"/>
        <end position="26"/>
    </location>
</feature>
<dbReference type="EMBL" id="CATOUU010000248">
    <property type="protein sequence ID" value="CAI9922416.1"/>
    <property type="molecule type" value="Genomic_DNA"/>
</dbReference>
<protein>
    <submittedName>
        <fullName evidence="2">Cathepsin B</fullName>
    </submittedName>
    <submittedName>
        <fullName evidence="3">Cathepsin_B</fullName>
    </submittedName>
</protein>
<accession>A0AA86NP37</accession>
<gene>
    <name evidence="2" type="ORF">HINF_LOCUS10061</name>
    <name evidence="3" type="ORF">HINF_LOCUS11178</name>
</gene>